<evidence type="ECO:0000256" key="4">
    <source>
        <dbReference type="ARBA" id="ARBA00022741"/>
    </source>
</evidence>
<keyword evidence="4" id="KW-0547">Nucleotide-binding</keyword>
<proteinExistence type="inferred from homology"/>
<keyword evidence="10" id="KW-1185">Reference proteome</keyword>
<dbReference type="InterPro" id="IPR050108">
    <property type="entry name" value="CDK"/>
</dbReference>
<gene>
    <name evidence="9" type="ORF">HW555_001242</name>
</gene>
<feature type="region of interest" description="Disordered" evidence="7">
    <location>
        <begin position="359"/>
        <end position="394"/>
    </location>
</feature>
<organism evidence="9 10">
    <name type="scientific">Spodoptera exigua</name>
    <name type="common">Beet armyworm</name>
    <name type="synonym">Noctua fulgens</name>
    <dbReference type="NCBI Taxonomy" id="7107"/>
    <lineage>
        <taxon>Eukaryota</taxon>
        <taxon>Metazoa</taxon>
        <taxon>Ecdysozoa</taxon>
        <taxon>Arthropoda</taxon>
        <taxon>Hexapoda</taxon>
        <taxon>Insecta</taxon>
        <taxon>Pterygota</taxon>
        <taxon>Neoptera</taxon>
        <taxon>Endopterygota</taxon>
        <taxon>Lepidoptera</taxon>
        <taxon>Glossata</taxon>
        <taxon>Ditrysia</taxon>
        <taxon>Noctuoidea</taxon>
        <taxon>Noctuidae</taxon>
        <taxon>Amphipyrinae</taxon>
        <taxon>Spodoptera</taxon>
    </lineage>
</organism>
<dbReference type="GO" id="GO:0004674">
    <property type="term" value="F:protein serine/threonine kinase activity"/>
    <property type="evidence" value="ECO:0007669"/>
    <property type="project" value="UniProtKB-KW"/>
</dbReference>
<dbReference type="GO" id="GO:0005634">
    <property type="term" value="C:nucleus"/>
    <property type="evidence" value="ECO:0007669"/>
    <property type="project" value="TreeGrafter"/>
</dbReference>
<feature type="domain" description="Protein kinase" evidence="8">
    <location>
        <begin position="51"/>
        <end position="341"/>
    </location>
</feature>
<evidence type="ECO:0000256" key="2">
    <source>
        <dbReference type="ARBA" id="ARBA00022527"/>
    </source>
</evidence>
<evidence type="ECO:0000256" key="1">
    <source>
        <dbReference type="ARBA" id="ARBA00006485"/>
    </source>
</evidence>
<dbReference type="Proteomes" id="UP000648187">
    <property type="component" value="Unassembled WGS sequence"/>
</dbReference>
<feature type="compositionally biased region" description="Acidic residues" evidence="7">
    <location>
        <begin position="359"/>
        <end position="372"/>
    </location>
</feature>
<dbReference type="EMBL" id="JACKWZ010000009">
    <property type="protein sequence ID" value="KAF9423433.1"/>
    <property type="molecule type" value="Genomic_DNA"/>
</dbReference>
<keyword evidence="5" id="KW-0418">Kinase</keyword>
<dbReference type="PANTHER" id="PTHR24056:SF107">
    <property type="entry name" value="CYCLIN-DEPENDENT KINASE 11A-RELATED"/>
    <property type="match status" value="1"/>
</dbReference>
<dbReference type="Gene3D" id="3.30.200.20">
    <property type="entry name" value="Phosphorylase Kinase, domain 1"/>
    <property type="match status" value="1"/>
</dbReference>
<keyword evidence="3" id="KW-0808">Transferase</keyword>
<evidence type="ECO:0000256" key="3">
    <source>
        <dbReference type="ARBA" id="ARBA00022679"/>
    </source>
</evidence>
<dbReference type="FunFam" id="1.10.510.10:FF:000533">
    <property type="entry name" value="cyclin-dependent kinase 10"/>
    <property type="match status" value="1"/>
</dbReference>
<evidence type="ECO:0000259" key="8">
    <source>
        <dbReference type="PROSITE" id="PS50011"/>
    </source>
</evidence>
<reference evidence="9" key="1">
    <citation type="submission" date="2020-08" db="EMBL/GenBank/DDBJ databases">
        <title>Spodoptera exigua strain:BAW_Kor-Di-RS1 Genome sequencing and assembly.</title>
        <authorList>
            <person name="Kim J."/>
            <person name="Nam H.Y."/>
            <person name="Kwon M."/>
            <person name="Choi J.H."/>
            <person name="Cho S.R."/>
            <person name="Kim G.-H."/>
        </authorList>
    </citation>
    <scope>NUCLEOTIDE SEQUENCE</scope>
    <source>
        <strain evidence="9">BAW_Kor-Di-RS1</strain>
        <tissue evidence="9">Whole-body</tissue>
    </source>
</reference>
<dbReference type="AlphaFoldDB" id="A0A835GS10"/>
<comment type="similarity">
    <text evidence="1">Belongs to the protein kinase superfamily. CMGC Ser/Thr protein kinase family. CDC2/CDKX subfamily.</text>
</comment>
<dbReference type="SMART" id="SM00220">
    <property type="entry name" value="S_TKc"/>
    <property type="match status" value="1"/>
</dbReference>
<feature type="compositionally biased region" description="Acidic residues" evidence="7">
    <location>
        <begin position="385"/>
        <end position="394"/>
    </location>
</feature>
<dbReference type="PROSITE" id="PS00108">
    <property type="entry name" value="PROTEIN_KINASE_ST"/>
    <property type="match status" value="1"/>
</dbReference>
<dbReference type="PROSITE" id="PS50011">
    <property type="entry name" value="PROTEIN_KINASE_DOM"/>
    <property type="match status" value="1"/>
</dbReference>
<dbReference type="GO" id="GO:0007346">
    <property type="term" value="P:regulation of mitotic cell cycle"/>
    <property type="evidence" value="ECO:0007669"/>
    <property type="project" value="TreeGrafter"/>
</dbReference>
<evidence type="ECO:0000256" key="5">
    <source>
        <dbReference type="ARBA" id="ARBA00022777"/>
    </source>
</evidence>
<dbReference type="InterPro" id="IPR008271">
    <property type="entry name" value="Ser/Thr_kinase_AS"/>
</dbReference>
<evidence type="ECO:0000313" key="9">
    <source>
        <dbReference type="EMBL" id="KAF9423433.1"/>
    </source>
</evidence>
<dbReference type="Gene3D" id="1.10.510.10">
    <property type="entry name" value="Transferase(Phosphotransferase) domain 1"/>
    <property type="match status" value="1"/>
</dbReference>
<dbReference type="SUPFAM" id="SSF56112">
    <property type="entry name" value="Protein kinase-like (PK-like)"/>
    <property type="match status" value="1"/>
</dbReference>
<protein>
    <recommendedName>
        <fullName evidence="8">Protein kinase domain-containing protein</fullName>
    </recommendedName>
</protein>
<dbReference type="InterPro" id="IPR011009">
    <property type="entry name" value="Kinase-like_dom_sf"/>
</dbReference>
<keyword evidence="6" id="KW-0067">ATP-binding</keyword>
<evidence type="ECO:0000313" key="10">
    <source>
        <dbReference type="Proteomes" id="UP000648187"/>
    </source>
</evidence>
<comment type="caution">
    <text evidence="9">The sequence shown here is derived from an EMBL/GenBank/DDBJ whole genome shotgun (WGS) entry which is preliminary data.</text>
</comment>
<dbReference type="PANTHER" id="PTHR24056">
    <property type="entry name" value="CELL DIVISION PROTEIN KINASE"/>
    <property type="match status" value="1"/>
</dbReference>
<dbReference type="GO" id="GO:0005524">
    <property type="term" value="F:ATP binding"/>
    <property type="evidence" value="ECO:0007669"/>
    <property type="project" value="UniProtKB-KW"/>
</dbReference>
<evidence type="ECO:0000256" key="7">
    <source>
        <dbReference type="SAM" id="MobiDB-lite"/>
    </source>
</evidence>
<accession>A0A835GS10</accession>
<dbReference type="InterPro" id="IPR000719">
    <property type="entry name" value="Prot_kinase_dom"/>
</dbReference>
<keyword evidence="2" id="KW-0723">Serine/threonine-protein kinase</keyword>
<evidence type="ECO:0000256" key="6">
    <source>
        <dbReference type="ARBA" id="ARBA00022840"/>
    </source>
</evidence>
<sequence>MNSVNIFEISEGVLDHPDSSLHTPREQDNSDWKHSAIAQLPDHLYRPLEDFELINKIDEGTYGAVYRATNKQTGEVVALKQIKSTKETEAFSVAAARRELELLMNLWHPNIVTGNAIALGSKSQEVFLIMEYIPYELKNYMETLRSNNKMFSAQQVKCLMSQLLTAVEYIHENFLFHRDLKTNNILLTRDGFLKVADFGMARELEFSLCPYTPGVVTLWYRAPELLLLSKEYSLPIDMWSVGCIFAELITLKPLFPGTTEMDQLKRIFMDLGTPSDVIWPGYSTLPLVRDITFDEYPPAGLRKKIDHELLSDCGLSLLQALLTYDPMERVTAADALKHAYFKEQPLAVKREMFFTSLESEDEEEYSGSDTGEEFSSHTSSSDGALDNDADVEMN</sequence>
<name>A0A835GS10_SPOEX</name>
<dbReference type="Pfam" id="PF00069">
    <property type="entry name" value="Pkinase"/>
    <property type="match status" value="1"/>
</dbReference>